<dbReference type="EMBL" id="HBGA01032725">
    <property type="protein sequence ID" value="CAD9000677.1"/>
    <property type="molecule type" value="Transcribed_RNA"/>
</dbReference>
<evidence type="ECO:0000313" key="2">
    <source>
        <dbReference type="EMBL" id="CAD9000677.1"/>
    </source>
</evidence>
<name>A0A6U7VEJ1_9EUGL</name>
<dbReference type="EMBL" id="HBGA01032727">
    <property type="protein sequence ID" value="CAD9000678.1"/>
    <property type="molecule type" value="Transcribed_RNA"/>
</dbReference>
<reference evidence="3" key="1">
    <citation type="submission" date="2021-01" db="EMBL/GenBank/DDBJ databases">
        <authorList>
            <person name="Corre E."/>
            <person name="Pelletier E."/>
            <person name="Niang G."/>
            <person name="Scheremetjew M."/>
            <person name="Finn R."/>
            <person name="Kale V."/>
            <person name="Holt S."/>
            <person name="Cochrane G."/>
            <person name="Meng A."/>
            <person name="Brown T."/>
            <person name="Cohen L."/>
        </authorList>
    </citation>
    <scope>NUCLEOTIDE SEQUENCE</scope>
    <source>
        <strain evidence="3">NIES-381</strain>
    </source>
</reference>
<accession>A0A6U7VEJ1</accession>
<dbReference type="AlphaFoldDB" id="A0A6U7VEJ1"/>
<gene>
    <name evidence="1" type="ORF">EGYM00392_LOCUS11749</name>
    <name evidence="2" type="ORF">EGYM00392_LOCUS11750</name>
    <name evidence="3" type="ORF">EGYM00392_LOCUS11751</name>
</gene>
<evidence type="ECO:0000313" key="3">
    <source>
        <dbReference type="EMBL" id="CAD9000678.1"/>
    </source>
</evidence>
<organism evidence="3">
    <name type="scientific">Eutreptiella gymnastica</name>
    <dbReference type="NCBI Taxonomy" id="73025"/>
    <lineage>
        <taxon>Eukaryota</taxon>
        <taxon>Discoba</taxon>
        <taxon>Euglenozoa</taxon>
        <taxon>Euglenida</taxon>
        <taxon>Spirocuta</taxon>
        <taxon>Euglenophyceae</taxon>
        <taxon>Eutreptiales</taxon>
        <taxon>Eutreptiaceae</taxon>
        <taxon>Eutreptiella</taxon>
    </lineage>
</organism>
<proteinExistence type="predicted"/>
<evidence type="ECO:0000313" key="1">
    <source>
        <dbReference type="EMBL" id="CAD9000676.1"/>
    </source>
</evidence>
<protein>
    <submittedName>
        <fullName evidence="3">Uncharacterized protein</fullName>
    </submittedName>
</protein>
<dbReference type="EMBL" id="HBGA01032724">
    <property type="protein sequence ID" value="CAD9000676.1"/>
    <property type="molecule type" value="Transcribed_RNA"/>
</dbReference>
<sequence length="116" mass="12453">MASTLDSNCSSWDFARWFAQVSARLHPSLSVLISQPPTCPLLTHTNASTTDAVKLIPRCMQLCIDAGQTSCHKGIQGTTIWHVVLSSCAIMQTHSPTCFGGAADNHITSQRSLSPV</sequence>